<protein>
    <submittedName>
        <fullName evidence="1">Uncharacterized protein</fullName>
    </submittedName>
</protein>
<evidence type="ECO:0000313" key="1">
    <source>
        <dbReference type="EMBL" id="GAA2099164.1"/>
    </source>
</evidence>
<dbReference type="Proteomes" id="UP001500897">
    <property type="component" value="Unassembled WGS sequence"/>
</dbReference>
<sequence length="245" mass="26908">MDETPTSRLELRIGGVPGRDRTELRLLVDGSDLLAAGFDHQLTGPGPGALLGAYSPLLPGPEPREVRLHRGGCGEETCCGALYVTVRREGGAVRWEGWRNPGFAGLDLPAYRFDAGQYLAEAERAGAAVEDSPARSVGRLLEAELVRRPELLAAWECEFQAMWTTRAELDRIDLLFYHPSVPDDRSDLPYLQFIAELTVPPGDPEALAAELVERIAATDPRTWARVCGGNVRYAELLGYPWPEDL</sequence>
<dbReference type="RefSeq" id="WP_344552646.1">
    <property type="nucleotide sequence ID" value="NZ_BAAANS010000018.1"/>
</dbReference>
<reference evidence="1 2" key="1">
    <citation type="journal article" date="2019" name="Int. J. Syst. Evol. Microbiol.">
        <title>The Global Catalogue of Microorganisms (GCM) 10K type strain sequencing project: providing services to taxonomists for standard genome sequencing and annotation.</title>
        <authorList>
            <consortium name="The Broad Institute Genomics Platform"/>
            <consortium name="The Broad Institute Genome Sequencing Center for Infectious Disease"/>
            <person name="Wu L."/>
            <person name="Ma J."/>
        </authorList>
    </citation>
    <scope>NUCLEOTIDE SEQUENCE [LARGE SCALE GENOMIC DNA]</scope>
    <source>
        <strain evidence="1 2">JCM 14559</strain>
    </source>
</reference>
<dbReference type="EMBL" id="BAAANS010000018">
    <property type="protein sequence ID" value="GAA2099164.1"/>
    <property type="molecule type" value="Genomic_DNA"/>
</dbReference>
<name>A0ABN2WUQ9_9ACTN</name>
<organism evidence="1 2">
    <name type="scientific">Kitasatospora saccharophila</name>
    <dbReference type="NCBI Taxonomy" id="407973"/>
    <lineage>
        <taxon>Bacteria</taxon>
        <taxon>Bacillati</taxon>
        <taxon>Actinomycetota</taxon>
        <taxon>Actinomycetes</taxon>
        <taxon>Kitasatosporales</taxon>
        <taxon>Streptomycetaceae</taxon>
        <taxon>Kitasatospora</taxon>
    </lineage>
</organism>
<accession>A0ABN2WUQ9</accession>
<comment type="caution">
    <text evidence="1">The sequence shown here is derived from an EMBL/GenBank/DDBJ whole genome shotgun (WGS) entry which is preliminary data.</text>
</comment>
<evidence type="ECO:0000313" key="2">
    <source>
        <dbReference type="Proteomes" id="UP001500897"/>
    </source>
</evidence>
<keyword evidence="2" id="KW-1185">Reference proteome</keyword>
<gene>
    <name evidence="1" type="ORF">GCM10009759_30770</name>
</gene>
<proteinExistence type="predicted"/>